<evidence type="ECO:0000256" key="2">
    <source>
        <dbReference type="ARBA" id="ARBA00006730"/>
    </source>
</evidence>
<dbReference type="PANTHER" id="PTHR11530:SF11">
    <property type="entry name" value="D-ASPARTATE OXIDASE"/>
    <property type="match status" value="1"/>
</dbReference>
<dbReference type="SUPFAM" id="SSF54373">
    <property type="entry name" value="FAD-linked reductases, C-terminal domain"/>
    <property type="match status" value="1"/>
</dbReference>
<evidence type="ECO:0000313" key="10">
    <source>
        <dbReference type="EMBL" id="GAA1933583.1"/>
    </source>
</evidence>
<dbReference type="PIRSF" id="PIRSF000189">
    <property type="entry name" value="D-aa_oxidase"/>
    <property type="match status" value="1"/>
</dbReference>
<gene>
    <name evidence="10" type="ORF">GCM10009716_46030</name>
</gene>
<dbReference type="SUPFAM" id="SSF51971">
    <property type="entry name" value="Nucleotide-binding domain"/>
    <property type="match status" value="1"/>
</dbReference>
<keyword evidence="3" id="KW-0285">Flavoprotein</keyword>
<evidence type="ECO:0000256" key="5">
    <source>
        <dbReference type="ARBA" id="ARBA00023002"/>
    </source>
</evidence>
<keyword evidence="4" id="KW-0274">FAD</keyword>
<organism evidence="10 11">
    <name type="scientific">Streptomyces sodiiphilus</name>
    <dbReference type="NCBI Taxonomy" id="226217"/>
    <lineage>
        <taxon>Bacteria</taxon>
        <taxon>Bacillati</taxon>
        <taxon>Actinomycetota</taxon>
        <taxon>Actinomycetes</taxon>
        <taxon>Kitasatosporales</taxon>
        <taxon>Streptomycetaceae</taxon>
        <taxon>Streptomyces</taxon>
    </lineage>
</organism>
<name>A0ABN2PUM2_9ACTN</name>
<dbReference type="InterPro" id="IPR006076">
    <property type="entry name" value="FAD-dep_OxRdtase"/>
</dbReference>
<evidence type="ECO:0000259" key="9">
    <source>
        <dbReference type="Pfam" id="PF01266"/>
    </source>
</evidence>
<evidence type="ECO:0000313" key="11">
    <source>
        <dbReference type="Proteomes" id="UP001501303"/>
    </source>
</evidence>
<evidence type="ECO:0000256" key="6">
    <source>
        <dbReference type="ARBA" id="ARBA00039101"/>
    </source>
</evidence>
<protein>
    <recommendedName>
        <fullName evidence="7">D-amino-acid oxidase</fullName>
        <ecNumber evidence="6">1.4.3.3</ecNumber>
    </recommendedName>
</protein>
<comment type="caution">
    <text evidence="10">The sequence shown here is derived from an EMBL/GenBank/DDBJ whole genome shotgun (WGS) entry which is preliminary data.</text>
</comment>
<dbReference type="InterPro" id="IPR023209">
    <property type="entry name" value="DAO"/>
</dbReference>
<proteinExistence type="inferred from homology"/>
<evidence type="ECO:0000256" key="1">
    <source>
        <dbReference type="ARBA" id="ARBA00001974"/>
    </source>
</evidence>
<dbReference type="RefSeq" id="WP_344266136.1">
    <property type="nucleotide sequence ID" value="NZ_BAAAMJ010000072.1"/>
</dbReference>
<dbReference type="EMBL" id="BAAAMJ010000072">
    <property type="protein sequence ID" value="GAA1933583.1"/>
    <property type="molecule type" value="Genomic_DNA"/>
</dbReference>
<evidence type="ECO:0000256" key="4">
    <source>
        <dbReference type="ARBA" id="ARBA00022827"/>
    </source>
</evidence>
<dbReference type="Pfam" id="PF01266">
    <property type="entry name" value="DAO"/>
    <property type="match status" value="1"/>
</dbReference>
<evidence type="ECO:0000256" key="7">
    <source>
        <dbReference type="ARBA" id="ARBA00039751"/>
    </source>
</evidence>
<comment type="cofactor">
    <cofactor evidence="1">
        <name>FAD</name>
        <dbReference type="ChEBI" id="CHEBI:57692"/>
    </cofactor>
</comment>
<dbReference type="EC" id="1.4.3.3" evidence="6"/>
<evidence type="ECO:0000256" key="3">
    <source>
        <dbReference type="ARBA" id="ARBA00022630"/>
    </source>
</evidence>
<dbReference type="Gene3D" id="3.30.9.10">
    <property type="entry name" value="D-Amino Acid Oxidase, subunit A, domain 2"/>
    <property type="match status" value="1"/>
</dbReference>
<keyword evidence="11" id="KW-1185">Reference proteome</keyword>
<accession>A0ABN2PUM2</accession>
<dbReference type="PANTHER" id="PTHR11530">
    <property type="entry name" value="D-AMINO ACID OXIDASE"/>
    <property type="match status" value="1"/>
</dbReference>
<evidence type="ECO:0000256" key="8">
    <source>
        <dbReference type="ARBA" id="ARBA00049547"/>
    </source>
</evidence>
<keyword evidence="5" id="KW-0560">Oxidoreductase</keyword>
<comment type="catalytic activity">
    <reaction evidence="8">
        <text>a D-alpha-amino acid + O2 + H2O = a 2-oxocarboxylate + H2O2 + NH4(+)</text>
        <dbReference type="Rhea" id="RHEA:21816"/>
        <dbReference type="ChEBI" id="CHEBI:15377"/>
        <dbReference type="ChEBI" id="CHEBI:15379"/>
        <dbReference type="ChEBI" id="CHEBI:16240"/>
        <dbReference type="ChEBI" id="CHEBI:28938"/>
        <dbReference type="ChEBI" id="CHEBI:35179"/>
        <dbReference type="ChEBI" id="CHEBI:59871"/>
        <dbReference type="EC" id="1.4.3.3"/>
    </reaction>
    <physiologicalReaction direction="left-to-right" evidence="8">
        <dbReference type="Rhea" id="RHEA:21817"/>
    </physiologicalReaction>
</comment>
<reference evidence="10 11" key="1">
    <citation type="journal article" date="2019" name="Int. J. Syst. Evol. Microbiol.">
        <title>The Global Catalogue of Microorganisms (GCM) 10K type strain sequencing project: providing services to taxonomists for standard genome sequencing and annotation.</title>
        <authorList>
            <consortium name="The Broad Institute Genomics Platform"/>
            <consortium name="The Broad Institute Genome Sequencing Center for Infectious Disease"/>
            <person name="Wu L."/>
            <person name="Ma J."/>
        </authorList>
    </citation>
    <scope>NUCLEOTIDE SEQUENCE [LARGE SCALE GENOMIC DNA]</scope>
    <source>
        <strain evidence="10 11">JCM 13581</strain>
    </source>
</reference>
<dbReference type="Gene3D" id="3.40.50.720">
    <property type="entry name" value="NAD(P)-binding Rossmann-like Domain"/>
    <property type="match status" value="1"/>
</dbReference>
<sequence>MDEVIVLGGGVIGLTTAVVLAERGHPVRVWTREPARDTVSAVAGGLCWPYRIRPERTAARWAVASLRTFTGLAGDPARTGVRMATGVLVRPWMPEPWASCVDARRPGPGELPGGEDPDSAVRATTALIDMPSYLRYLRDRLTDAGGHHERRAVRSPAEAGTAAPAVVNCTGLGARELVPDPRVRPVQGRLVIVENPGVEEWYVAAEPGSPDSTYLLPQPYGLVLGGTAQDGAEDLGPDPAATEAIVRRCARIDPRVLGARVLGVRTGLRPFRPNVRLEREDLPGGAVCVHQYGHGGAGVTVSWASATAAADLLGASA</sequence>
<feature type="domain" description="FAD dependent oxidoreductase" evidence="9">
    <location>
        <begin position="4"/>
        <end position="312"/>
    </location>
</feature>
<comment type="similarity">
    <text evidence="2">Belongs to the DAMOX/DASOX family.</text>
</comment>
<dbReference type="Proteomes" id="UP001501303">
    <property type="component" value="Unassembled WGS sequence"/>
</dbReference>